<comment type="caution">
    <text evidence="5">The sequence shown here is derived from an EMBL/GenBank/DDBJ whole genome shotgun (WGS) entry which is preliminary data.</text>
</comment>
<dbReference type="EMBL" id="VTWH01000002">
    <property type="protein sequence ID" value="KAA0970289.1"/>
    <property type="molecule type" value="Genomic_DNA"/>
</dbReference>
<gene>
    <name evidence="5" type="ORF">FPY71_07115</name>
</gene>
<keyword evidence="3" id="KW-0804">Transcription</keyword>
<dbReference type="InterPro" id="IPR015927">
    <property type="entry name" value="Peptidase_S24_S26A/B/C"/>
</dbReference>
<evidence type="ECO:0000256" key="3">
    <source>
        <dbReference type="ARBA" id="ARBA00023163"/>
    </source>
</evidence>
<dbReference type="GO" id="GO:0003677">
    <property type="term" value="F:DNA binding"/>
    <property type="evidence" value="ECO:0007669"/>
    <property type="project" value="UniProtKB-KW"/>
</dbReference>
<name>A0A5B0DYL7_9HYPH</name>
<dbReference type="AlphaFoldDB" id="A0A5B0DYL7"/>
<dbReference type="Gene3D" id="2.10.109.10">
    <property type="entry name" value="Umud Fragment, subunit A"/>
    <property type="match status" value="1"/>
</dbReference>
<dbReference type="InterPro" id="IPR010982">
    <property type="entry name" value="Lambda_DNA-bd_dom_sf"/>
</dbReference>
<protein>
    <submittedName>
        <fullName evidence="5">Helix-turn-helix transcriptional regulator</fullName>
    </submittedName>
</protein>
<dbReference type="RefSeq" id="WP_188052250.1">
    <property type="nucleotide sequence ID" value="NZ_VTWH01000002.1"/>
</dbReference>
<dbReference type="PROSITE" id="PS50943">
    <property type="entry name" value="HTH_CROC1"/>
    <property type="match status" value="1"/>
</dbReference>
<keyword evidence="1" id="KW-0805">Transcription regulation</keyword>
<dbReference type="SUPFAM" id="SSF51306">
    <property type="entry name" value="LexA/Signal peptidase"/>
    <property type="match status" value="1"/>
</dbReference>
<dbReference type="InterPro" id="IPR036286">
    <property type="entry name" value="LexA/Signal_pep-like_sf"/>
</dbReference>
<evidence type="ECO:0000256" key="1">
    <source>
        <dbReference type="ARBA" id="ARBA00023015"/>
    </source>
</evidence>
<feature type="domain" description="HTH cro/C1-type" evidence="4">
    <location>
        <begin position="21"/>
        <end position="76"/>
    </location>
</feature>
<dbReference type="CDD" id="cd06529">
    <property type="entry name" value="S24_LexA-like"/>
    <property type="match status" value="1"/>
</dbReference>
<dbReference type="CDD" id="cd00093">
    <property type="entry name" value="HTH_XRE"/>
    <property type="match status" value="1"/>
</dbReference>
<proteinExistence type="predicted"/>
<dbReference type="Pfam" id="PF00717">
    <property type="entry name" value="Peptidase_S24"/>
    <property type="match status" value="1"/>
</dbReference>
<organism evidence="5 6">
    <name type="scientific">Aureimonas fodinaquatilis</name>
    <dbReference type="NCBI Taxonomy" id="2565783"/>
    <lineage>
        <taxon>Bacteria</taxon>
        <taxon>Pseudomonadati</taxon>
        <taxon>Pseudomonadota</taxon>
        <taxon>Alphaproteobacteria</taxon>
        <taxon>Hyphomicrobiales</taxon>
        <taxon>Aurantimonadaceae</taxon>
        <taxon>Aureimonas</taxon>
    </lineage>
</organism>
<dbReference type="Proteomes" id="UP000324738">
    <property type="component" value="Unassembled WGS sequence"/>
</dbReference>
<dbReference type="Gene3D" id="1.10.260.40">
    <property type="entry name" value="lambda repressor-like DNA-binding domains"/>
    <property type="match status" value="1"/>
</dbReference>
<dbReference type="PANTHER" id="PTHR40661">
    <property type="match status" value="1"/>
</dbReference>
<sequence length="239" mass="26468">MDGDQLASHYNSMNRTLGNVIRTARKQRKKTQKEVAATLAVTYQAVGQWERGDNEISMTNLRKLAGFLGIDPVSALSGELRFVDIEQALNEVQQVTDPAPMPDRGPKDVPVQGVSYGGGDSDFTTYSDVVDYVRRPVGIAHVKDVFALHVLGTSMEPRFEPGDLIYCGGREPIPGDDIVIKLKPEAEHENGKGFIKRLIGRQSGLLICRQFNPAKEVEFKLADIDRVYRVIPAKELLGF</sequence>
<keyword evidence="6" id="KW-1185">Reference proteome</keyword>
<reference evidence="5 6" key="1">
    <citation type="submission" date="2019-08" db="EMBL/GenBank/DDBJ databases">
        <title>Aureimonas fodiniaquatilis sp. nov., isolated from a coal mine wastewater.</title>
        <authorList>
            <person name="Kim W."/>
        </authorList>
    </citation>
    <scope>NUCLEOTIDE SEQUENCE [LARGE SCALE GENOMIC DNA]</scope>
    <source>
        <strain evidence="5 6">CAU 1482</strain>
    </source>
</reference>
<dbReference type="Pfam" id="PF01381">
    <property type="entry name" value="HTH_3"/>
    <property type="match status" value="1"/>
</dbReference>
<dbReference type="SUPFAM" id="SSF47413">
    <property type="entry name" value="lambda repressor-like DNA-binding domains"/>
    <property type="match status" value="1"/>
</dbReference>
<keyword evidence="2" id="KW-0238">DNA-binding</keyword>
<accession>A0A5B0DYL7</accession>
<evidence type="ECO:0000313" key="5">
    <source>
        <dbReference type="EMBL" id="KAA0970289.1"/>
    </source>
</evidence>
<dbReference type="SMART" id="SM00530">
    <property type="entry name" value="HTH_XRE"/>
    <property type="match status" value="1"/>
</dbReference>
<dbReference type="PANTHER" id="PTHR40661:SF3">
    <property type="entry name" value="FELS-1 PROPHAGE TRANSCRIPTIONAL REGULATOR"/>
    <property type="match status" value="1"/>
</dbReference>
<evidence type="ECO:0000313" key="6">
    <source>
        <dbReference type="Proteomes" id="UP000324738"/>
    </source>
</evidence>
<evidence type="ECO:0000256" key="2">
    <source>
        <dbReference type="ARBA" id="ARBA00023125"/>
    </source>
</evidence>
<dbReference type="InterPro" id="IPR039418">
    <property type="entry name" value="LexA-like"/>
</dbReference>
<dbReference type="InterPro" id="IPR001387">
    <property type="entry name" value="Cro/C1-type_HTH"/>
</dbReference>
<evidence type="ECO:0000259" key="4">
    <source>
        <dbReference type="PROSITE" id="PS50943"/>
    </source>
</evidence>